<evidence type="ECO:0000256" key="1">
    <source>
        <dbReference type="ARBA" id="ARBA00000085"/>
    </source>
</evidence>
<keyword evidence="8" id="KW-0418">Kinase</keyword>
<comment type="catalytic activity">
    <reaction evidence="1">
        <text>ATP + protein L-histidine = ADP + protein N-phospho-L-histidine.</text>
        <dbReference type="EC" id="2.7.13.3"/>
    </reaction>
</comment>
<dbReference type="GO" id="GO:0009927">
    <property type="term" value="F:histidine phosphotransfer kinase activity"/>
    <property type="evidence" value="ECO:0007669"/>
    <property type="project" value="TreeGrafter"/>
</dbReference>
<dbReference type="InterPro" id="IPR004358">
    <property type="entry name" value="Sig_transdc_His_kin-like_C"/>
</dbReference>
<keyword evidence="4" id="KW-1003">Cell membrane</keyword>
<evidence type="ECO:0000256" key="8">
    <source>
        <dbReference type="ARBA" id="ARBA00022777"/>
    </source>
</evidence>
<feature type="coiled-coil region" evidence="12">
    <location>
        <begin position="294"/>
        <end position="324"/>
    </location>
</feature>
<evidence type="ECO:0000256" key="11">
    <source>
        <dbReference type="ARBA" id="ARBA00023136"/>
    </source>
</evidence>
<dbReference type="Gene3D" id="1.10.287.130">
    <property type="match status" value="1"/>
</dbReference>
<keyword evidence="12" id="KW-0175">Coiled coil</keyword>
<keyword evidence="7" id="KW-0547">Nucleotide-binding</keyword>
<feature type="transmembrane region" description="Helical" evidence="13">
    <location>
        <begin position="118"/>
        <end position="140"/>
    </location>
</feature>
<evidence type="ECO:0000256" key="4">
    <source>
        <dbReference type="ARBA" id="ARBA00022475"/>
    </source>
</evidence>
<dbReference type="FunFam" id="3.30.565.10:FF:000023">
    <property type="entry name" value="PAS domain-containing sensor histidine kinase"/>
    <property type="match status" value="1"/>
</dbReference>
<dbReference type="Pfam" id="PF02518">
    <property type="entry name" value="HATPase_c"/>
    <property type="match status" value="1"/>
</dbReference>
<dbReference type="SUPFAM" id="SSF47384">
    <property type="entry name" value="Homodimeric domain of signal transducing histidine kinase"/>
    <property type="match status" value="1"/>
</dbReference>
<evidence type="ECO:0000313" key="15">
    <source>
        <dbReference type="EMBL" id="OHB03884.1"/>
    </source>
</evidence>
<dbReference type="Gene3D" id="3.30.565.10">
    <property type="entry name" value="Histidine kinase-like ATPase, C-terminal domain"/>
    <property type="match status" value="1"/>
</dbReference>
<evidence type="ECO:0000256" key="12">
    <source>
        <dbReference type="SAM" id="Coils"/>
    </source>
</evidence>
<keyword evidence="13" id="KW-1133">Transmembrane helix</keyword>
<evidence type="ECO:0000256" key="9">
    <source>
        <dbReference type="ARBA" id="ARBA00022840"/>
    </source>
</evidence>
<dbReference type="InterPro" id="IPR036890">
    <property type="entry name" value="HATPase_C_sf"/>
</dbReference>
<dbReference type="SMART" id="SM00388">
    <property type="entry name" value="HisKA"/>
    <property type="match status" value="1"/>
</dbReference>
<dbReference type="Proteomes" id="UP000176800">
    <property type="component" value="Unassembled WGS sequence"/>
</dbReference>
<keyword evidence="13" id="KW-0812">Transmembrane</keyword>
<dbReference type="InterPro" id="IPR003661">
    <property type="entry name" value="HisK_dim/P_dom"/>
</dbReference>
<evidence type="ECO:0000256" key="2">
    <source>
        <dbReference type="ARBA" id="ARBA00004236"/>
    </source>
</evidence>
<dbReference type="PROSITE" id="PS50109">
    <property type="entry name" value="HIS_KIN"/>
    <property type="match status" value="1"/>
</dbReference>
<comment type="caution">
    <text evidence="15">The sequence shown here is derived from an EMBL/GenBank/DDBJ whole genome shotgun (WGS) entry which is preliminary data.</text>
</comment>
<dbReference type="PANTHER" id="PTHR43047:SF72">
    <property type="entry name" value="OSMOSENSING HISTIDINE PROTEIN KINASE SLN1"/>
    <property type="match status" value="1"/>
</dbReference>
<organism evidence="15 16">
    <name type="scientific">Candidatus Zambryskibacteria bacterium RIFCSPLOWO2_01_FULL_45_21</name>
    <dbReference type="NCBI Taxonomy" id="1802761"/>
    <lineage>
        <taxon>Bacteria</taxon>
        <taxon>Candidatus Zambryskiibacteriota</taxon>
    </lineage>
</organism>
<dbReference type="EMBL" id="MHWE01000012">
    <property type="protein sequence ID" value="OHB03884.1"/>
    <property type="molecule type" value="Genomic_DNA"/>
</dbReference>
<feature type="domain" description="Histidine kinase" evidence="14">
    <location>
        <begin position="331"/>
        <end position="549"/>
    </location>
</feature>
<feature type="transmembrane region" description="Helical" evidence="13">
    <location>
        <begin position="80"/>
        <end position="106"/>
    </location>
</feature>
<evidence type="ECO:0000256" key="13">
    <source>
        <dbReference type="SAM" id="Phobius"/>
    </source>
</evidence>
<evidence type="ECO:0000313" key="16">
    <source>
        <dbReference type="Proteomes" id="UP000176800"/>
    </source>
</evidence>
<dbReference type="GO" id="GO:0000155">
    <property type="term" value="F:phosphorelay sensor kinase activity"/>
    <property type="evidence" value="ECO:0007669"/>
    <property type="project" value="InterPro"/>
</dbReference>
<keyword evidence="5" id="KW-0597">Phosphoprotein</keyword>
<feature type="transmembrane region" description="Helical" evidence="13">
    <location>
        <begin position="51"/>
        <end position="74"/>
    </location>
</feature>
<evidence type="ECO:0000256" key="6">
    <source>
        <dbReference type="ARBA" id="ARBA00022679"/>
    </source>
</evidence>
<evidence type="ECO:0000256" key="7">
    <source>
        <dbReference type="ARBA" id="ARBA00022741"/>
    </source>
</evidence>
<dbReference type="GO" id="GO:0005524">
    <property type="term" value="F:ATP binding"/>
    <property type="evidence" value="ECO:0007669"/>
    <property type="project" value="UniProtKB-KW"/>
</dbReference>
<feature type="transmembrane region" description="Helical" evidence="13">
    <location>
        <begin position="217"/>
        <end position="237"/>
    </location>
</feature>
<dbReference type="AlphaFoldDB" id="A0A1G2U325"/>
<dbReference type="CDD" id="cd00082">
    <property type="entry name" value="HisKA"/>
    <property type="match status" value="1"/>
</dbReference>
<keyword evidence="11 13" id="KW-0472">Membrane</keyword>
<accession>A0A1G2U325</accession>
<evidence type="ECO:0000256" key="10">
    <source>
        <dbReference type="ARBA" id="ARBA00023012"/>
    </source>
</evidence>
<evidence type="ECO:0000256" key="5">
    <source>
        <dbReference type="ARBA" id="ARBA00022553"/>
    </source>
</evidence>
<gene>
    <name evidence="15" type="ORF">A3B14_00930</name>
</gene>
<proteinExistence type="predicted"/>
<dbReference type="InterPro" id="IPR036097">
    <property type="entry name" value="HisK_dim/P_sf"/>
</dbReference>
<feature type="transmembrane region" description="Helical" evidence="13">
    <location>
        <begin position="188"/>
        <end position="211"/>
    </location>
</feature>
<feature type="transmembrane region" description="Helical" evidence="13">
    <location>
        <begin position="24"/>
        <end position="44"/>
    </location>
</feature>
<protein>
    <recommendedName>
        <fullName evidence="3">histidine kinase</fullName>
        <ecNumber evidence="3">2.7.13.3</ecNumber>
    </recommendedName>
</protein>
<reference evidence="15 16" key="1">
    <citation type="journal article" date="2016" name="Nat. Commun.">
        <title>Thousands of microbial genomes shed light on interconnected biogeochemical processes in an aquifer system.</title>
        <authorList>
            <person name="Anantharaman K."/>
            <person name="Brown C.T."/>
            <person name="Hug L.A."/>
            <person name="Sharon I."/>
            <person name="Castelle C.J."/>
            <person name="Probst A.J."/>
            <person name="Thomas B.C."/>
            <person name="Singh A."/>
            <person name="Wilkins M.J."/>
            <person name="Karaoz U."/>
            <person name="Brodie E.L."/>
            <person name="Williams K.H."/>
            <person name="Hubbard S.S."/>
            <person name="Banfield J.F."/>
        </authorList>
    </citation>
    <scope>NUCLEOTIDE SEQUENCE [LARGE SCALE GENOMIC DNA]</scope>
</reference>
<feature type="transmembrane region" description="Helical" evidence="13">
    <location>
        <begin position="152"/>
        <end position="176"/>
    </location>
</feature>
<comment type="subcellular location">
    <subcellularLocation>
        <location evidence="2">Cell membrane</location>
    </subcellularLocation>
</comment>
<dbReference type="PANTHER" id="PTHR43047">
    <property type="entry name" value="TWO-COMPONENT HISTIDINE PROTEIN KINASE"/>
    <property type="match status" value="1"/>
</dbReference>
<dbReference type="EC" id="2.7.13.3" evidence="3"/>
<evidence type="ECO:0000259" key="14">
    <source>
        <dbReference type="PROSITE" id="PS50109"/>
    </source>
</evidence>
<dbReference type="GO" id="GO:0005886">
    <property type="term" value="C:plasma membrane"/>
    <property type="evidence" value="ECO:0007669"/>
    <property type="project" value="UniProtKB-SubCell"/>
</dbReference>
<dbReference type="SMART" id="SM00387">
    <property type="entry name" value="HATPase_c"/>
    <property type="match status" value="1"/>
</dbReference>
<dbReference type="Pfam" id="PF00512">
    <property type="entry name" value="HisKA"/>
    <property type="match status" value="1"/>
</dbReference>
<sequence>MIENILCPWESPSFLLFSSNVPQLLYYSHFPVIVISALLGGFIYRHRTNLASSILVIILTLFSFYALIDVLIWATNRSDIVLFLWSIQVMVEVLVFAFSLYLIYLVLNKKDAPFRYKLITGIILAPFIILIPTSYNLIGIDLSYCDAVEGPIALYVSYALEILFAAVIIGYSLVKYHLAKERTEKRKAALLGTGIMLFLFAFIWGNIIGSYTGNWNLAQYGFFGMPAFSAFLVYLIVEFKLLNLKLVGAQALVVATWISMGALLLVRTFEQLRIIVVITLVFILIAGVALVRSVKREVEQREKIEKLALDLEKANAKLRELDQLKSEFLSFASHQIRSPLTAIHGYATMLEQGDYGEMSSGIKEAIGTMSKSSASLVKIVNEFLDISRIEQGRMKYDLTDFDLKQLVFEAAEELKPNIEEKGLTLNISAEEGDYMVNADRGKIKQVIGNLIDNSVKYTSQGSIEVKVKIVGGKILITTKDTGIGIEREDISKLFSKFTRTKDAHKTDVTGTGLGLYVAKQMIEAHKGRIWVESEGNGRGSTFFVELPAK</sequence>
<dbReference type="InterPro" id="IPR003594">
    <property type="entry name" value="HATPase_dom"/>
</dbReference>
<keyword evidence="10" id="KW-0902">Two-component regulatory system</keyword>
<name>A0A1G2U325_9BACT</name>
<dbReference type="SUPFAM" id="SSF55874">
    <property type="entry name" value="ATPase domain of HSP90 chaperone/DNA topoisomerase II/histidine kinase"/>
    <property type="match status" value="1"/>
</dbReference>
<keyword evidence="6" id="KW-0808">Transferase</keyword>
<keyword evidence="9" id="KW-0067">ATP-binding</keyword>
<dbReference type="PRINTS" id="PR00344">
    <property type="entry name" value="BCTRLSENSOR"/>
</dbReference>
<dbReference type="InterPro" id="IPR005467">
    <property type="entry name" value="His_kinase_dom"/>
</dbReference>
<feature type="transmembrane region" description="Helical" evidence="13">
    <location>
        <begin position="244"/>
        <end position="266"/>
    </location>
</feature>
<feature type="transmembrane region" description="Helical" evidence="13">
    <location>
        <begin position="272"/>
        <end position="291"/>
    </location>
</feature>
<evidence type="ECO:0000256" key="3">
    <source>
        <dbReference type="ARBA" id="ARBA00012438"/>
    </source>
</evidence>